<dbReference type="AlphaFoldDB" id="A0A4Q5N1A0"/>
<dbReference type="SUPFAM" id="SSF49879">
    <property type="entry name" value="SMAD/FHA domain"/>
    <property type="match status" value="1"/>
</dbReference>
<organism evidence="3 4">
    <name type="scientific">Pengzhenrongella frigida</name>
    <dbReference type="NCBI Taxonomy" id="1259133"/>
    <lineage>
        <taxon>Bacteria</taxon>
        <taxon>Bacillati</taxon>
        <taxon>Actinomycetota</taxon>
        <taxon>Actinomycetes</taxon>
        <taxon>Micrococcales</taxon>
        <taxon>Pengzhenrongella</taxon>
    </lineage>
</organism>
<name>A0A4Q5N1A0_9MICO</name>
<keyword evidence="4" id="KW-1185">Reference proteome</keyword>
<dbReference type="PROSITE" id="PS50006">
    <property type="entry name" value="FHA_DOMAIN"/>
    <property type="match status" value="1"/>
</dbReference>
<dbReference type="Pfam" id="PF12401">
    <property type="entry name" value="FhaA_N"/>
    <property type="match status" value="1"/>
</dbReference>
<dbReference type="EMBL" id="SDWW01000011">
    <property type="protein sequence ID" value="RYV51840.1"/>
    <property type="molecule type" value="Genomic_DNA"/>
</dbReference>
<dbReference type="OrthoDB" id="151099at2"/>
<dbReference type="RefSeq" id="WP_130101816.1">
    <property type="nucleotide sequence ID" value="NZ_SDWW01000011.1"/>
</dbReference>
<evidence type="ECO:0000256" key="1">
    <source>
        <dbReference type="ARBA" id="ARBA00022553"/>
    </source>
</evidence>
<dbReference type="InterPro" id="IPR008984">
    <property type="entry name" value="SMAD_FHA_dom_sf"/>
</dbReference>
<dbReference type="Proteomes" id="UP000293764">
    <property type="component" value="Unassembled WGS sequence"/>
</dbReference>
<dbReference type="Gene3D" id="3.30.2320.60">
    <property type="entry name" value="FhaA, phosphopeptide-binding domain (DUF3662)"/>
    <property type="match status" value="1"/>
</dbReference>
<sequence>MGILDRFEQGVERVVNTAFAKAFRSEVKPVELASALRREVDDRAAVVDRDRTVVPNSFTIELSPSDHEQVIGWGAEPLADELAANVTEHASTQRYAFVGPVTVTFIEHDDLETGRFRVRSATVRGAVAPATAAATPSARHPLVDIDGQRYLLTGPVTVIGRGSEADIIVDDPGISRRHLEIRVTRDGVVASDLGSTNGLFVEGHQVPAATLLDGNTLTIGRTRIMFWTGQDDSAEDDQ</sequence>
<dbReference type="InterPro" id="IPR022128">
    <property type="entry name" value="FhaA_N"/>
</dbReference>
<dbReference type="InterPro" id="IPR042287">
    <property type="entry name" value="FhaA_N_sf"/>
</dbReference>
<reference evidence="3 4" key="1">
    <citation type="submission" date="2019-01" db="EMBL/GenBank/DDBJ databases">
        <title>Novel species of Cellulomonas.</title>
        <authorList>
            <person name="Liu Q."/>
            <person name="Xin Y.-H."/>
        </authorList>
    </citation>
    <scope>NUCLEOTIDE SEQUENCE [LARGE SCALE GENOMIC DNA]</scope>
    <source>
        <strain evidence="3 4">HLT2-17</strain>
    </source>
</reference>
<evidence type="ECO:0000313" key="4">
    <source>
        <dbReference type="Proteomes" id="UP000293764"/>
    </source>
</evidence>
<dbReference type="CDD" id="cd00060">
    <property type="entry name" value="FHA"/>
    <property type="match status" value="1"/>
</dbReference>
<evidence type="ECO:0000259" key="2">
    <source>
        <dbReference type="PROSITE" id="PS50006"/>
    </source>
</evidence>
<dbReference type="InterPro" id="IPR050923">
    <property type="entry name" value="Cell_Proc_Reg/RNA_Proc"/>
</dbReference>
<gene>
    <name evidence="3" type="ORF">EUA98_06270</name>
</gene>
<dbReference type="PANTHER" id="PTHR23308">
    <property type="entry name" value="NUCLEAR INHIBITOR OF PROTEIN PHOSPHATASE-1"/>
    <property type="match status" value="1"/>
</dbReference>
<evidence type="ECO:0000313" key="3">
    <source>
        <dbReference type="EMBL" id="RYV51840.1"/>
    </source>
</evidence>
<keyword evidence="1" id="KW-0597">Phosphoprotein</keyword>
<dbReference type="InterPro" id="IPR000253">
    <property type="entry name" value="FHA_dom"/>
</dbReference>
<comment type="caution">
    <text evidence="3">The sequence shown here is derived from an EMBL/GenBank/DDBJ whole genome shotgun (WGS) entry which is preliminary data.</text>
</comment>
<proteinExistence type="predicted"/>
<dbReference type="Pfam" id="PF00498">
    <property type="entry name" value="FHA"/>
    <property type="match status" value="1"/>
</dbReference>
<accession>A0A4Q5N1A0</accession>
<dbReference type="Gene3D" id="2.60.200.20">
    <property type="match status" value="1"/>
</dbReference>
<protein>
    <submittedName>
        <fullName evidence="3">DUF2662 domain-containing protein</fullName>
    </submittedName>
</protein>
<feature type="domain" description="FHA" evidence="2">
    <location>
        <begin position="157"/>
        <end position="206"/>
    </location>
</feature>
<dbReference type="SMART" id="SM00240">
    <property type="entry name" value="FHA"/>
    <property type="match status" value="1"/>
</dbReference>